<dbReference type="EMBL" id="VBTY01000094">
    <property type="protein sequence ID" value="MDG3495330.1"/>
    <property type="molecule type" value="Genomic_DNA"/>
</dbReference>
<name>A0A9X4RIS0_9CYAN</name>
<dbReference type="Proteomes" id="UP001152872">
    <property type="component" value="Unassembled WGS sequence"/>
</dbReference>
<reference evidence="1" key="1">
    <citation type="submission" date="2019-05" db="EMBL/GenBank/DDBJ databases">
        <title>Whole genome sequencing of Pseudanabaena catenata USMAC16.</title>
        <authorList>
            <person name="Khan Z."/>
            <person name="Omar W.M."/>
            <person name="Convey P."/>
            <person name="Merican F."/>
            <person name="Najimudin N."/>
        </authorList>
    </citation>
    <scope>NUCLEOTIDE SEQUENCE</scope>
    <source>
        <strain evidence="1">USMAC16</strain>
    </source>
</reference>
<protein>
    <submittedName>
        <fullName evidence="1">Uncharacterized protein</fullName>
    </submittedName>
</protein>
<comment type="caution">
    <text evidence="1">The sequence shown here is derived from an EMBL/GenBank/DDBJ whole genome shotgun (WGS) entry which is preliminary data.</text>
</comment>
<evidence type="ECO:0000313" key="1">
    <source>
        <dbReference type="EMBL" id="MDG3495330.1"/>
    </source>
</evidence>
<organism evidence="1 2">
    <name type="scientific">Pseudanabaena catenata USMAC16</name>
    <dbReference type="NCBI Taxonomy" id="1855837"/>
    <lineage>
        <taxon>Bacteria</taxon>
        <taxon>Bacillati</taxon>
        <taxon>Cyanobacteriota</taxon>
        <taxon>Cyanophyceae</taxon>
        <taxon>Pseudanabaenales</taxon>
        <taxon>Pseudanabaenaceae</taxon>
        <taxon>Pseudanabaena</taxon>
    </lineage>
</organism>
<dbReference type="AlphaFoldDB" id="A0A9X4RIS0"/>
<gene>
    <name evidence="1" type="ORF">FEV09_12240</name>
</gene>
<keyword evidence="2" id="KW-1185">Reference proteome</keyword>
<evidence type="ECO:0000313" key="2">
    <source>
        <dbReference type="Proteomes" id="UP001152872"/>
    </source>
</evidence>
<dbReference type="RefSeq" id="WP_009627450.1">
    <property type="nucleotide sequence ID" value="NZ_VBTY01000094.1"/>
</dbReference>
<accession>A0A9X4RIS0</accession>
<proteinExistence type="predicted"/>
<sequence>MTLRSVISVEEYLKHIKPALMKVFKDCIFPCCGGSEFPFQDTIESRLFIFAHTQNSYTDNPMFWDTLFRAILDLGDTEIFEIDTVQEWCFKYTLGSDQPLPDFDHSYRAICSLQGNWGILFDIDGIGLIGGPTSFIDNIRKGYPEIDQCVYYLFYDMWCPPIYPVDSGEPVGKGMDWVPKTIIHIYGEKRGKEILEDARKMNINPYLWGKERERNS</sequence>